<proteinExistence type="inferred from homology"/>
<dbReference type="GO" id="GO:0030897">
    <property type="term" value="C:HOPS complex"/>
    <property type="evidence" value="ECO:0007669"/>
    <property type="project" value="TreeGrafter"/>
</dbReference>
<dbReference type="Pfam" id="PF23410">
    <property type="entry name" value="Beta-prop_VPS8"/>
    <property type="match status" value="1"/>
</dbReference>
<organism evidence="5">
    <name type="scientific">Haemonchus placei</name>
    <name type="common">Barber's pole worm</name>
    <dbReference type="NCBI Taxonomy" id="6290"/>
    <lineage>
        <taxon>Eukaryota</taxon>
        <taxon>Metazoa</taxon>
        <taxon>Ecdysozoa</taxon>
        <taxon>Nematoda</taxon>
        <taxon>Chromadorea</taxon>
        <taxon>Rhabditida</taxon>
        <taxon>Rhabditina</taxon>
        <taxon>Rhabditomorpha</taxon>
        <taxon>Strongyloidea</taxon>
        <taxon>Trichostrongylidae</taxon>
        <taxon>Haemonchus</taxon>
    </lineage>
</organism>
<reference evidence="5" key="1">
    <citation type="submission" date="2017-02" db="UniProtKB">
        <authorList>
            <consortium name="WormBaseParasite"/>
        </authorList>
    </citation>
    <scope>IDENTIFICATION</scope>
</reference>
<evidence type="ECO:0000313" key="4">
    <source>
        <dbReference type="Proteomes" id="UP000268014"/>
    </source>
</evidence>
<keyword evidence="4" id="KW-1185">Reference proteome</keyword>
<dbReference type="Proteomes" id="UP000268014">
    <property type="component" value="Unassembled WGS sequence"/>
</dbReference>
<dbReference type="GO" id="GO:0005770">
    <property type="term" value="C:late endosome"/>
    <property type="evidence" value="ECO:0007669"/>
    <property type="project" value="TreeGrafter"/>
</dbReference>
<dbReference type="EMBL" id="UZAF01019347">
    <property type="protein sequence ID" value="VDO59335.1"/>
    <property type="molecule type" value="Genomic_DNA"/>
</dbReference>
<name>A0A0N4WWX7_HAEPC</name>
<evidence type="ECO:0000313" key="5">
    <source>
        <dbReference type="WBParaSite" id="HPLM_0001628301-mRNA-1"/>
    </source>
</evidence>
<dbReference type="Pfam" id="PF12816">
    <property type="entry name" value="TPR_Vps8"/>
    <property type="match status" value="1"/>
</dbReference>
<dbReference type="InterPro" id="IPR025941">
    <property type="entry name" value="Vps8_central_dom"/>
</dbReference>
<gene>
    <name evidence="3" type="ORF">HPLM_LOCUS16275</name>
</gene>
<sequence>MNSVAGSVEAEDWLDISESLSLPSLSLDDVLNEVTLRNLLISNHKATNYSLSDSISHQLVSFRPKNGSAVAVAYSGGYIAVVTSKGSLLLFDAEGRLERFRHGNELDGSASCVAFSDGGGHIAVGYSKGFIINTKSGAVEQVIQEAVQLGRGVLEILYLGSRRTILSLDSGGSVFEINTRHKFRIGGKSRIRCVFSGCNGEVIHMRLLPYSLLALLTVSKCPSLVIIMIFDRKATFGLQDKNGEHKLLRICVGRGSCLSIFRFNPQYIGTKRKAAMFVYKINLAQVCSLLGLTTGGNVSPAMQCLADRACYQALCRKGSPDTLIALSHDELFELTLLSEDDQLELFNSRLYYFRGDFISACYYLFDIHRGRILAEPKFLERLPNLLTEQMKRLVDLAMGGCKEGKVSDLIAHYKTYISILLTVSVGTQLVHFSALIIIGFRVERDMLSRYIFLESLDEFVLDGTLESPPPALVSAYITHLASEGHFSQLQASVVRFPIQSIDLHYVMSTCRQNGLYDGIIYVMNKALGDYLSPLEEMLSDVSSFASNEVLSDSEVERGNRLLLYLHCCLAGHAYPYGLLPPEQLSTVPLQVYRCITSLKGKDGTSSDESYPYLRLLLLFDAQQFTHVIRTCADAPIFQSEGRLQRLVENIGRLSMELRNESALVHFLLLISQLVDISGVITPVEIVEDVVTTLMRMKWQHSSAELAIVETLKAVPPINREAVLRMASSPMRKEICTFIYCDERKFVDLINCYLRDAENEVRIPCLGSAAEFVLKYHSMECCVKVARVEAVLTSTYYGNTMRVFRREKQETFLQMDEDIEEHLFGTVFEGTSEAMLSLEKPFDLLLYWLPTGSRTDFCLNLAAAADCTNTTILLMETRNRLDDAFEILFKQIAESQGDHSADVSVLWLDKGLSFCSRHTSSAHSKEWLIRIMRKVTRAEKEKEIQKCMIFLFADMEIRLQSLASGILENGSEHSLELVECLLDYPAFKNGLFRSALCQL</sequence>
<reference evidence="3 4" key="2">
    <citation type="submission" date="2018-11" db="EMBL/GenBank/DDBJ databases">
        <authorList>
            <consortium name="Pathogen Informatics"/>
        </authorList>
    </citation>
    <scope>NUCLEOTIDE SEQUENCE [LARGE SCALE GENOMIC DNA]</scope>
    <source>
        <strain evidence="3 4">MHpl1</strain>
    </source>
</reference>
<dbReference type="GO" id="GO:0006623">
    <property type="term" value="P:protein targeting to vacuole"/>
    <property type="evidence" value="ECO:0007669"/>
    <property type="project" value="InterPro"/>
</dbReference>
<comment type="similarity">
    <text evidence="1">Belongs to the VPS8 family.</text>
</comment>
<dbReference type="InterPro" id="IPR015943">
    <property type="entry name" value="WD40/YVTN_repeat-like_dom_sf"/>
</dbReference>
<dbReference type="SUPFAM" id="SSF50998">
    <property type="entry name" value="Quinoprotein alcohol dehydrogenase-like"/>
    <property type="match status" value="1"/>
</dbReference>
<evidence type="ECO:0000313" key="3">
    <source>
        <dbReference type="EMBL" id="VDO59335.1"/>
    </source>
</evidence>
<accession>A0A0N4WWX7</accession>
<dbReference type="PANTHER" id="PTHR12616:SF8">
    <property type="entry name" value="VACUOLAR PROTEIN SORTING-ASSOCIATED PROTEIN 8 HOMOLOG"/>
    <property type="match status" value="1"/>
</dbReference>
<dbReference type="PANTHER" id="PTHR12616">
    <property type="entry name" value="VACUOLAR PROTEIN SORTING VPS41"/>
    <property type="match status" value="1"/>
</dbReference>
<feature type="domain" description="Vacuolar protein sorting-associated protein 8 central" evidence="2">
    <location>
        <begin position="451"/>
        <end position="629"/>
    </location>
</feature>
<dbReference type="STRING" id="6290.A0A0N4WWX7"/>
<dbReference type="OrthoDB" id="289913at2759"/>
<dbReference type="InterPro" id="IPR011047">
    <property type="entry name" value="Quinoprotein_ADH-like_sf"/>
</dbReference>
<evidence type="ECO:0000256" key="1">
    <source>
        <dbReference type="ARBA" id="ARBA00009422"/>
    </source>
</evidence>
<protein>
    <submittedName>
        <fullName evidence="5">Vps8 domain-containing protein</fullName>
    </submittedName>
</protein>
<dbReference type="WBParaSite" id="HPLM_0001628301-mRNA-1">
    <property type="protein sequence ID" value="HPLM_0001628301-mRNA-1"/>
    <property type="gene ID" value="HPLM_0001628301"/>
</dbReference>
<dbReference type="GO" id="GO:0034058">
    <property type="term" value="P:endosomal vesicle fusion"/>
    <property type="evidence" value="ECO:0007669"/>
    <property type="project" value="TreeGrafter"/>
</dbReference>
<dbReference type="Gene3D" id="2.130.10.10">
    <property type="entry name" value="YVTN repeat-like/Quinoprotein amine dehydrogenase"/>
    <property type="match status" value="1"/>
</dbReference>
<dbReference type="OMA" id="RCLISYK"/>
<evidence type="ECO:0000259" key="2">
    <source>
        <dbReference type="Pfam" id="PF12816"/>
    </source>
</evidence>
<dbReference type="AlphaFoldDB" id="A0A0N4WWX7"/>
<dbReference type="InterPro" id="IPR045111">
    <property type="entry name" value="Vps41/Vps8"/>
</dbReference>